<organism evidence="5">
    <name type="scientific">uncultured Caudovirales phage</name>
    <dbReference type="NCBI Taxonomy" id="2100421"/>
    <lineage>
        <taxon>Viruses</taxon>
        <taxon>Duplodnaviria</taxon>
        <taxon>Heunggongvirae</taxon>
        <taxon>Uroviricota</taxon>
        <taxon>Caudoviricetes</taxon>
        <taxon>Peduoviridae</taxon>
        <taxon>Maltschvirus</taxon>
        <taxon>Maltschvirus maltsch</taxon>
    </lineage>
</organism>
<name>A0A6J5MAP9_9CAUD</name>
<evidence type="ECO:0000256" key="1">
    <source>
        <dbReference type="ARBA" id="ARBA00022950"/>
    </source>
</evidence>
<reference evidence="5" key="1">
    <citation type="submission" date="2020-04" db="EMBL/GenBank/DDBJ databases">
        <authorList>
            <person name="Chiriac C."/>
            <person name="Salcher M."/>
            <person name="Ghai R."/>
            <person name="Kavagutti S V."/>
        </authorList>
    </citation>
    <scope>NUCLEOTIDE SEQUENCE</scope>
</reference>
<keyword evidence="1" id="KW-1188">Viral release from host cell</keyword>
<feature type="region of interest" description="Disordered" evidence="4">
    <location>
        <begin position="398"/>
        <end position="431"/>
    </location>
</feature>
<keyword evidence="2" id="KW-1162">Viral penetration into host cytoplasm</keyword>
<evidence type="ECO:0000313" key="5">
    <source>
        <dbReference type="EMBL" id="CAB4142403.1"/>
    </source>
</evidence>
<evidence type="ECO:0000256" key="4">
    <source>
        <dbReference type="SAM" id="MobiDB-lite"/>
    </source>
</evidence>
<dbReference type="InterPro" id="IPR006944">
    <property type="entry name" value="Phage/GTA_portal"/>
</dbReference>
<keyword evidence="1" id="KW-0118">Viral capsid assembly</keyword>
<proteinExistence type="predicted"/>
<protein>
    <submittedName>
        <fullName evidence="5">COG4695 Phage-related protein</fullName>
    </submittedName>
</protein>
<dbReference type="Pfam" id="PF04860">
    <property type="entry name" value="Phage_portal"/>
    <property type="match status" value="1"/>
</dbReference>
<sequence length="431" mass="48754">MSILNSLYQLVFRTPPPPANAIQDVGSYASSGFAESMGLNASSASSLNLSTVHRCITLISNIIAAIPVRVVRWNSSTGYETVETHPVSHILSYCSNPSSPRDPLTLPSFVWKQTSMAQLLGTGNSCLPLFRDSAYKPIGLKLACDPASCKPHKQQIDPLRYYQYTDDYARLQYLTTEDVLHFRIHSSDGFIGRSPIVIGAASMDTTKNSEVRADTLVRNGRPEGFLQFPQMIQPTQKKEIRDEWRKLHMNPQEYNVGILSGGADWKQYGFSADAIQLLQTRQFQVHEMCRWFGVPPQMLYETEKASKGTAAQLMAEFLQSTIIPYLEMWRTTIRHQLFTMMEYRREGYDIVFDIDELSRADQAMYTTTIIKHIQNALLTVNDVRDNFRRPRVEYGDDPLMMASQMAPLGSDPYNPTDPTQKDGDPDAKQEP</sequence>
<dbReference type="NCBIfam" id="TIGR01537">
    <property type="entry name" value="portal_HK97"/>
    <property type="match status" value="1"/>
</dbReference>
<gene>
    <name evidence="5" type="ORF">UFOVP448_4</name>
</gene>
<keyword evidence="2" id="KW-1171">Viral genome ejection through host cell envelope</keyword>
<dbReference type="EMBL" id="LR796422">
    <property type="protein sequence ID" value="CAB4142403.1"/>
    <property type="molecule type" value="Genomic_DNA"/>
</dbReference>
<evidence type="ECO:0000256" key="3">
    <source>
        <dbReference type="ARBA" id="ARBA00023219"/>
    </source>
</evidence>
<feature type="compositionally biased region" description="Basic and acidic residues" evidence="4">
    <location>
        <begin position="419"/>
        <end position="431"/>
    </location>
</feature>
<dbReference type="InterPro" id="IPR006427">
    <property type="entry name" value="Portal_HK97"/>
</dbReference>
<accession>A0A6J5MAP9</accession>
<evidence type="ECO:0000256" key="2">
    <source>
        <dbReference type="ARBA" id="ARBA00023009"/>
    </source>
</evidence>
<keyword evidence="2" id="KW-1160">Virus entry into host cell</keyword>
<keyword evidence="3" id="KW-0231">Viral genome packaging</keyword>